<organism evidence="2 3">
    <name type="scientific">Polarella glacialis</name>
    <name type="common">Dinoflagellate</name>
    <dbReference type="NCBI Taxonomy" id="89957"/>
    <lineage>
        <taxon>Eukaryota</taxon>
        <taxon>Sar</taxon>
        <taxon>Alveolata</taxon>
        <taxon>Dinophyceae</taxon>
        <taxon>Suessiales</taxon>
        <taxon>Suessiaceae</taxon>
        <taxon>Polarella</taxon>
    </lineage>
</organism>
<reference evidence="2" key="1">
    <citation type="submission" date="2021-02" db="EMBL/GenBank/DDBJ databases">
        <authorList>
            <person name="Dougan E. K."/>
            <person name="Rhodes N."/>
            <person name="Thang M."/>
            <person name="Chan C."/>
        </authorList>
    </citation>
    <scope>NUCLEOTIDE SEQUENCE</scope>
</reference>
<dbReference type="SUPFAM" id="SSF82199">
    <property type="entry name" value="SET domain"/>
    <property type="match status" value="1"/>
</dbReference>
<evidence type="ECO:0000313" key="3">
    <source>
        <dbReference type="Proteomes" id="UP000654075"/>
    </source>
</evidence>
<dbReference type="AlphaFoldDB" id="A0A813ENH6"/>
<dbReference type="InterPro" id="IPR046341">
    <property type="entry name" value="SET_dom_sf"/>
</dbReference>
<keyword evidence="3" id="KW-1185">Reference proteome</keyword>
<evidence type="ECO:0000313" key="2">
    <source>
        <dbReference type="EMBL" id="CAE8601849.1"/>
    </source>
</evidence>
<gene>
    <name evidence="2" type="ORF">PGLA1383_LOCUS20120</name>
</gene>
<dbReference type="Proteomes" id="UP000654075">
    <property type="component" value="Unassembled WGS sequence"/>
</dbReference>
<evidence type="ECO:0000259" key="1">
    <source>
        <dbReference type="PROSITE" id="PS50280"/>
    </source>
</evidence>
<sequence>MSYYARWPHVCRSLASLIPASPAYQLALLALQLLSAPLGILVALGGTSPAEPSGVNVVSWLIAVTLLGEVTRRLLIGMLAPLPLALNQAEDHVITVQLGPLMMAVWCASRSLRGLLSVLGPIWSFGDSAADSIFWRILYALHSILCALGGLVQLSKGSWLKVDALVKTPSLLPAGDSSTREAEDAIPGVYVAASTVAGGGRGLFAARSFSAAERIIPIHGIFVAEDAVSGHPHSEKVCDYGIDATSSSGISGLLVPLDKDFDRVEQIWGFANEPPMSFAHAWPSRVSELADEWGGLGQCLLIPYLEDIHVHTNAQFHVDFASAASSATSGRPEGDFGLCLCASRALVQDEEIFVGYGTQYRRQYPVSKGVLRMALQLNMQMFQALVARFYRRRGSSKNRGD</sequence>
<feature type="domain" description="SET" evidence="1">
    <location>
        <begin position="187"/>
        <end position="357"/>
    </location>
</feature>
<protein>
    <recommendedName>
        <fullName evidence="1">SET domain-containing protein</fullName>
    </recommendedName>
</protein>
<accession>A0A813ENH6</accession>
<dbReference type="PROSITE" id="PS50280">
    <property type="entry name" value="SET"/>
    <property type="match status" value="1"/>
</dbReference>
<dbReference type="InterPro" id="IPR001214">
    <property type="entry name" value="SET_dom"/>
</dbReference>
<dbReference type="EMBL" id="CAJNNV010013600">
    <property type="protein sequence ID" value="CAE8601849.1"/>
    <property type="molecule type" value="Genomic_DNA"/>
</dbReference>
<proteinExistence type="predicted"/>
<name>A0A813ENH6_POLGL</name>
<comment type="caution">
    <text evidence="2">The sequence shown here is derived from an EMBL/GenBank/DDBJ whole genome shotgun (WGS) entry which is preliminary data.</text>
</comment>